<dbReference type="EMBL" id="CP019477">
    <property type="protein sequence ID" value="UQC85148.1"/>
    <property type="molecule type" value="Genomic_DNA"/>
</dbReference>
<keyword evidence="2" id="KW-1185">Reference proteome</keyword>
<organism evidence="1 2">
    <name type="scientific">Colletotrichum lupini</name>
    <dbReference type="NCBI Taxonomy" id="145971"/>
    <lineage>
        <taxon>Eukaryota</taxon>
        <taxon>Fungi</taxon>
        <taxon>Dikarya</taxon>
        <taxon>Ascomycota</taxon>
        <taxon>Pezizomycotina</taxon>
        <taxon>Sordariomycetes</taxon>
        <taxon>Hypocreomycetidae</taxon>
        <taxon>Glomerellales</taxon>
        <taxon>Glomerellaceae</taxon>
        <taxon>Colletotrichum</taxon>
        <taxon>Colletotrichum acutatum species complex</taxon>
    </lineage>
</organism>
<feature type="non-terminal residue" evidence="1">
    <location>
        <position position="1"/>
    </location>
</feature>
<proteinExistence type="predicted"/>
<name>A0A9Q8WIR5_9PEZI</name>
<protein>
    <submittedName>
        <fullName evidence="1">Uncharacterized protein</fullName>
    </submittedName>
</protein>
<reference evidence="1" key="1">
    <citation type="journal article" date="2021" name="Mol. Plant Microbe Interact.">
        <title>Complete Genome Sequence of the Plant-Pathogenic Fungus Colletotrichum lupini.</title>
        <authorList>
            <person name="Baroncelli R."/>
            <person name="Pensec F."/>
            <person name="Da Lio D."/>
            <person name="Boufleur T."/>
            <person name="Vicente I."/>
            <person name="Sarrocco S."/>
            <person name="Picot A."/>
            <person name="Baraldi E."/>
            <person name="Sukno S."/>
            <person name="Thon M."/>
            <person name="Le Floch G."/>
        </authorList>
    </citation>
    <scope>NUCLEOTIDE SEQUENCE</scope>
    <source>
        <strain evidence="1">IMI 504893</strain>
    </source>
</reference>
<dbReference type="Proteomes" id="UP000830671">
    <property type="component" value="Chromosome 5"/>
</dbReference>
<evidence type="ECO:0000313" key="2">
    <source>
        <dbReference type="Proteomes" id="UP000830671"/>
    </source>
</evidence>
<dbReference type="RefSeq" id="XP_049146763.1">
    <property type="nucleotide sequence ID" value="XM_049289618.1"/>
</dbReference>
<sequence>GLVRFVLLVCRWRGEGRLDKRGFRCVSFWEAAVQRDRGGALNVFVAGAWAGRQMTGMEVDGLA</sequence>
<dbReference type="KEGG" id="clup:CLUP02_10644"/>
<dbReference type="GeneID" id="73344628"/>
<evidence type="ECO:0000313" key="1">
    <source>
        <dbReference type="EMBL" id="UQC85148.1"/>
    </source>
</evidence>
<accession>A0A9Q8WIR5</accession>
<gene>
    <name evidence="1" type="ORF">CLUP02_10644</name>
</gene>
<dbReference type="AlphaFoldDB" id="A0A9Q8WIR5"/>